<gene>
    <name evidence="1" type="ORF">EAE98_009151</name>
</gene>
<name>A0ABQ7ICB0_9HELO</name>
<comment type="caution">
    <text evidence="1">The sequence shown here is derived from an EMBL/GenBank/DDBJ whole genome shotgun (WGS) entry which is preliminary data.</text>
</comment>
<reference evidence="1 2" key="1">
    <citation type="journal article" date="2020" name="Genome Biol. Evol.">
        <title>Comparative genomics of Sclerotiniaceae.</title>
        <authorList>
            <person name="Valero Jimenez C.A."/>
            <person name="Steentjes M."/>
            <person name="Scholten O.E."/>
            <person name="Van Kan J.A.L."/>
        </authorList>
    </citation>
    <scope>NUCLEOTIDE SEQUENCE [LARGE SCALE GENOMIC DNA]</scope>
    <source>
        <strain evidence="1 2">B1</strain>
    </source>
</reference>
<dbReference type="EMBL" id="RCSX01000026">
    <property type="protein sequence ID" value="KAF7919917.1"/>
    <property type="molecule type" value="Genomic_DNA"/>
</dbReference>
<organism evidence="1 2">
    <name type="scientific">Botrytis deweyae</name>
    <dbReference type="NCBI Taxonomy" id="2478750"/>
    <lineage>
        <taxon>Eukaryota</taxon>
        <taxon>Fungi</taxon>
        <taxon>Dikarya</taxon>
        <taxon>Ascomycota</taxon>
        <taxon>Pezizomycotina</taxon>
        <taxon>Leotiomycetes</taxon>
        <taxon>Helotiales</taxon>
        <taxon>Sclerotiniaceae</taxon>
        <taxon>Botrytis</taxon>
    </lineage>
</organism>
<keyword evidence="2" id="KW-1185">Reference proteome</keyword>
<proteinExistence type="predicted"/>
<dbReference type="Proteomes" id="UP000783213">
    <property type="component" value="Unassembled WGS sequence"/>
</dbReference>
<protein>
    <submittedName>
        <fullName evidence="1">Uncharacterized protein</fullName>
    </submittedName>
</protein>
<accession>A0ABQ7ICB0</accession>
<sequence>MVLFGVWPAHPQKPSPSPTVITLLITSQSVGSRDSVSYDLITQANNHFQPARFLQVPHHLTLQNYNDVFYPGLEQWPKFNHKLNIP</sequence>
<evidence type="ECO:0000313" key="1">
    <source>
        <dbReference type="EMBL" id="KAF7919917.1"/>
    </source>
</evidence>
<evidence type="ECO:0000313" key="2">
    <source>
        <dbReference type="Proteomes" id="UP000783213"/>
    </source>
</evidence>
<dbReference type="GeneID" id="62235922"/>
<dbReference type="RefSeq" id="XP_038806838.1">
    <property type="nucleotide sequence ID" value="XM_038956772.1"/>
</dbReference>